<dbReference type="EMBL" id="CP102097">
    <property type="protein sequence ID" value="UUM32471.1"/>
    <property type="molecule type" value="Genomic_DNA"/>
</dbReference>
<dbReference type="RefSeq" id="WP_257086137.1">
    <property type="nucleotide sequence ID" value="NZ_CP102097.1"/>
</dbReference>
<evidence type="ECO:0000313" key="2">
    <source>
        <dbReference type="Proteomes" id="UP001058602"/>
    </source>
</evidence>
<organism evidence="1 2">
    <name type="scientific">Vibrio japonicus</name>
    <dbReference type="NCBI Taxonomy" id="1824638"/>
    <lineage>
        <taxon>Bacteria</taxon>
        <taxon>Pseudomonadati</taxon>
        <taxon>Pseudomonadota</taxon>
        <taxon>Gammaproteobacteria</taxon>
        <taxon>Vibrionales</taxon>
        <taxon>Vibrionaceae</taxon>
        <taxon>Vibrio</taxon>
    </lineage>
</organism>
<accession>A0ABY5LM02</accession>
<gene>
    <name evidence="1" type="ORF">NP165_19570</name>
</gene>
<evidence type="ECO:0000313" key="1">
    <source>
        <dbReference type="EMBL" id="UUM32471.1"/>
    </source>
</evidence>
<protein>
    <submittedName>
        <fullName evidence="1">Uncharacterized protein</fullName>
    </submittedName>
</protein>
<proteinExistence type="predicted"/>
<keyword evidence="2" id="KW-1185">Reference proteome</keyword>
<reference evidence="1" key="1">
    <citation type="submission" date="2022-07" db="EMBL/GenBank/DDBJ databases">
        <title>Complete genome of Vibrio japonicus strain JCM 31412T and phylogenomic assessment of the Nereis clade of the genus Vibrio.</title>
        <authorList>
            <person name="Shlafstein M.D."/>
            <person name="Emsley S.A."/>
            <person name="Ushijima B."/>
            <person name="Videau P."/>
            <person name="Saw J.H."/>
        </authorList>
    </citation>
    <scope>NUCLEOTIDE SEQUENCE</scope>
    <source>
        <strain evidence="1">JCM 31412</strain>
    </source>
</reference>
<name>A0ABY5LM02_9VIBR</name>
<sequence>MMDFSVISEDLMRSPSHFQCVDNREFLYSTNSFQPTSSIDPIKWSDSNTPSKYVHPIANNGDICVTKELAEIIMSFDPYGIEFYPASLLTKDGEIFERYILAINNTQDVADLDRSAIEISPYGGGVIIHRLFLSAEKLESIPEEKRVIYRVKDAGSAVFFDPKIYELIKDDSRFSLLRKLKKNTSMRAPKF</sequence>
<dbReference type="Proteomes" id="UP001058602">
    <property type="component" value="Chromosome 2"/>
</dbReference>